<evidence type="ECO:0000313" key="2">
    <source>
        <dbReference type="EMBL" id="EKE76742.1"/>
    </source>
</evidence>
<proteinExistence type="predicted"/>
<gene>
    <name evidence="2" type="ORF">B3C1_04075</name>
</gene>
<comment type="caution">
    <text evidence="2">The sequence shown here is derived from an EMBL/GenBank/DDBJ whole genome shotgun (WGS) entry which is preliminary data.</text>
</comment>
<dbReference type="EMBL" id="AMRI01000004">
    <property type="protein sequence ID" value="EKE76742.1"/>
    <property type="molecule type" value="Genomic_DNA"/>
</dbReference>
<feature type="transmembrane region" description="Helical" evidence="1">
    <location>
        <begin position="32"/>
        <end position="52"/>
    </location>
</feature>
<feature type="transmembrane region" description="Helical" evidence="1">
    <location>
        <begin position="72"/>
        <end position="92"/>
    </location>
</feature>
<name>K2JQE6_9GAMM</name>
<evidence type="ECO:0000313" key="3">
    <source>
        <dbReference type="Proteomes" id="UP000006755"/>
    </source>
</evidence>
<dbReference type="Proteomes" id="UP000006755">
    <property type="component" value="Unassembled WGS sequence"/>
</dbReference>
<protein>
    <submittedName>
        <fullName evidence="2">Uncharacterized protein</fullName>
    </submittedName>
</protein>
<sequence length="188" mass="21351">MAFNPFFTVLLAVLWLGLYGQARRLPLLTPGLWQSLAVALLVLLLFEGLTAWQYHILAPDRPWYDFGDASSLSTYLIQLALLLPWVTLMLRYGDWQHPAWLKSPKGQCAIWLAERFDGQGLLSLNTLGYDLKAEVVEKGIAVTLLRGRQQFHQLLPDLFHLVDFVSANTPFMDDVLDRQQHYGGKAVI</sequence>
<dbReference type="AlphaFoldDB" id="K2JQE6"/>
<keyword evidence="1" id="KW-1133">Transmembrane helix</keyword>
<accession>K2JQE6</accession>
<keyword evidence="1" id="KW-0472">Membrane</keyword>
<organism evidence="2 3">
    <name type="scientific">Gallaecimonas xiamenensis 3-C-1</name>
    <dbReference type="NCBI Taxonomy" id="745411"/>
    <lineage>
        <taxon>Bacteria</taxon>
        <taxon>Pseudomonadati</taxon>
        <taxon>Pseudomonadota</taxon>
        <taxon>Gammaproteobacteria</taxon>
        <taxon>Enterobacterales</taxon>
        <taxon>Gallaecimonadaceae</taxon>
        <taxon>Gallaecimonas</taxon>
    </lineage>
</organism>
<reference evidence="2 3" key="1">
    <citation type="journal article" date="2012" name="J. Bacteriol.">
        <title>Genome Sequence of Gallaecimonas xiamenensis Type Strain 3-C-1.</title>
        <authorList>
            <person name="Lai Q."/>
            <person name="Wang L."/>
            <person name="Wang W."/>
            <person name="Shao Z."/>
        </authorList>
    </citation>
    <scope>NUCLEOTIDE SEQUENCE [LARGE SCALE GENOMIC DNA]</scope>
    <source>
        <strain evidence="2 3">3-C-1</strain>
    </source>
</reference>
<dbReference type="STRING" id="745411.B3C1_04075"/>
<evidence type="ECO:0000256" key="1">
    <source>
        <dbReference type="SAM" id="Phobius"/>
    </source>
</evidence>
<keyword evidence="1" id="KW-0812">Transmembrane</keyword>
<keyword evidence="3" id="KW-1185">Reference proteome</keyword>